<dbReference type="SUPFAM" id="SSF52047">
    <property type="entry name" value="RNI-like"/>
    <property type="match status" value="1"/>
</dbReference>
<organism evidence="1 2">
    <name type="scientific">Marasmius crinis-equi</name>
    <dbReference type="NCBI Taxonomy" id="585013"/>
    <lineage>
        <taxon>Eukaryota</taxon>
        <taxon>Fungi</taxon>
        <taxon>Dikarya</taxon>
        <taxon>Basidiomycota</taxon>
        <taxon>Agaricomycotina</taxon>
        <taxon>Agaricomycetes</taxon>
        <taxon>Agaricomycetidae</taxon>
        <taxon>Agaricales</taxon>
        <taxon>Marasmiineae</taxon>
        <taxon>Marasmiaceae</taxon>
        <taxon>Marasmius</taxon>
    </lineage>
</organism>
<evidence type="ECO:0000313" key="1">
    <source>
        <dbReference type="EMBL" id="KAL0572443.1"/>
    </source>
</evidence>
<comment type="caution">
    <text evidence="1">The sequence shown here is derived from an EMBL/GenBank/DDBJ whole genome shotgun (WGS) entry which is preliminary data.</text>
</comment>
<dbReference type="EMBL" id="JBAHYK010000629">
    <property type="protein sequence ID" value="KAL0572443.1"/>
    <property type="molecule type" value="Genomic_DNA"/>
</dbReference>
<sequence>MESLNIIWLGCDREVISSEVAPRLRRLVISGNPFLSNGNISLQLPFLQITNFRWYNDNESPPTPVSQHLLLSQLQNLESCSLLLQTRSIEKYHRGLNQQQLVVSLPRLQELELVENQGITGVHVMLSWIKAPSLTTLILSSGTTQTPLLSFFLHPENLVSLTIHIVEMVSPEFNVVLAILTSLTELLFGVGGGITDTYLGLFCKREVETDNFSVAPRLQSLTLLEVKGVVSSFSEDTLLDTLLDTLEARRRKGVPSAASERRLMSVELDLHVVTEQARARLDELRVQGLRVRLPVEK</sequence>
<dbReference type="Gene3D" id="3.80.10.10">
    <property type="entry name" value="Ribonuclease Inhibitor"/>
    <property type="match status" value="1"/>
</dbReference>
<keyword evidence="2" id="KW-1185">Reference proteome</keyword>
<accession>A0ABR3FBL9</accession>
<dbReference type="InterPro" id="IPR032675">
    <property type="entry name" value="LRR_dom_sf"/>
</dbReference>
<proteinExistence type="predicted"/>
<evidence type="ECO:0000313" key="2">
    <source>
        <dbReference type="Proteomes" id="UP001465976"/>
    </source>
</evidence>
<protein>
    <submittedName>
        <fullName evidence="1">Uncharacterized protein</fullName>
    </submittedName>
</protein>
<name>A0ABR3FBL9_9AGAR</name>
<reference evidence="1 2" key="1">
    <citation type="submission" date="2024-02" db="EMBL/GenBank/DDBJ databases">
        <title>A draft genome for the cacao thread blight pathogen Marasmius crinis-equi.</title>
        <authorList>
            <person name="Cohen S.P."/>
            <person name="Baruah I.K."/>
            <person name="Amoako-Attah I."/>
            <person name="Bukari Y."/>
            <person name="Meinhardt L.W."/>
            <person name="Bailey B.A."/>
        </authorList>
    </citation>
    <scope>NUCLEOTIDE SEQUENCE [LARGE SCALE GENOMIC DNA]</scope>
    <source>
        <strain evidence="1 2">GH-76</strain>
    </source>
</reference>
<gene>
    <name evidence="1" type="ORF">V5O48_009512</name>
</gene>
<dbReference type="Proteomes" id="UP001465976">
    <property type="component" value="Unassembled WGS sequence"/>
</dbReference>